<proteinExistence type="predicted"/>
<keyword evidence="3" id="KW-1185">Reference proteome</keyword>
<reference evidence="2 3" key="1">
    <citation type="submission" date="2021-06" db="EMBL/GenBank/DDBJ databases">
        <authorList>
            <person name="Palmer J.M."/>
        </authorList>
    </citation>
    <scope>NUCLEOTIDE SEQUENCE [LARGE SCALE GENOMIC DNA]</scope>
    <source>
        <strain evidence="3">if_2019</strain>
        <tissue evidence="2">Muscle</tissue>
    </source>
</reference>
<evidence type="ECO:0000313" key="3">
    <source>
        <dbReference type="Proteomes" id="UP001482620"/>
    </source>
</evidence>
<name>A0ABV0UZ37_9TELE</name>
<evidence type="ECO:0000256" key="1">
    <source>
        <dbReference type="SAM" id="MobiDB-lite"/>
    </source>
</evidence>
<sequence length="99" mass="11022">MDCLGPIFQFVLEQLQTLHDEREQVRSHGAPFRPEAHSSHTTGPVRLSGTIRGNPLCPLCLPPNHSRRVTEVGSWRAPGSTLHRRHCGCVQMTGWGKCV</sequence>
<comment type="caution">
    <text evidence="2">The sequence shown here is derived from an EMBL/GenBank/DDBJ whole genome shotgun (WGS) entry which is preliminary data.</text>
</comment>
<accession>A0ABV0UZ37</accession>
<evidence type="ECO:0000313" key="2">
    <source>
        <dbReference type="EMBL" id="MEQ2250104.1"/>
    </source>
</evidence>
<dbReference type="EMBL" id="JAHRIQ010088444">
    <property type="protein sequence ID" value="MEQ2250104.1"/>
    <property type="molecule type" value="Genomic_DNA"/>
</dbReference>
<organism evidence="2 3">
    <name type="scientific">Ilyodon furcidens</name>
    <name type="common">goldbreast splitfin</name>
    <dbReference type="NCBI Taxonomy" id="33524"/>
    <lineage>
        <taxon>Eukaryota</taxon>
        <taxon>Metazoa</taxon>
        <taxon>Chordata</taxon>
        <taxon>Craniata</taxon>
        <taxon>Vertebrata</taxon>
        <taxon>Euteleostomi</taxon>
        <taxon>Actinopterygii</taxon>
        <taxon>Neopterygii</taxon>
        <taxon>Teleostei</taxon>
        <taxon>Neoteleostei</taxon>
        <taxon>Acanthomorphata</taxon>
        <taxon>Ovalentaria</taxon>
        <taxon>Atherinomorphae</taxon>
        <taxon>Cyprinodontiformes</taxon>
        <taxon>Goodeidae</taxon>
        <taxon>Ilyodon</taxon>
    </lineage>
</organism>
<dbReference type="Proteomes" id="UP001482620">
    <property type="component" value="Unassembled WGS sequence"/>
</dbReference>
<feature type="region of interest" description="Disordered" evidence="1">
    <location>
        <begin position="23"/>
        <end position="47"/>
    </location>
</feature>
<protein>
    <submittedName>
        <fullName evidence="2">Uncharacterized protein</fullName>
    </submittedName>
</protein>
<gene>
    <name evidence="2" type="ORF">ILYODFUR_036364</name>
</gene>